<dbReference type="GO" id="GO:2000781">
    <property type="term" value="P:positive regulation of double-strand break repair"/>
    <property type="evidence" value="ECO:0007669"/>
    <property type="project" value="InterPro"/>
</dbReference>
<dbReference type="FunFam" id="3.40.50.10190:FF:000018">
    <property type="entry name" value="DNA topoisomerase 2-binding protein 1"/>
    <property type="match status" value="1"/>
</dbReference>
<dbReference type="Gene3D" id="1.25.40.20">
    <property type="entry name" value="Ankyrin repeat-containing domain"/>
    <property type="match status" value="1"/>
</dbReference>
<evidence type="ECO:0000256" key="7">
    <source>
        <dbReference type="ARBA" id="ARBA00023212"/>
    </source>
</evidence>
<keyword evidence="3" id="KW-0963">Cytoplasm</keyword>
<dbReference type="SUPFAM" id="SSF52113">
    <property type="entry name" value="BRCT domain"/>
    <property type="match status" value="1"/>
</dbReference>
<dbReference type="Pfam" id="PF23294">
    <property type="entry name" value="BRCT_TopB1_SLF1"/>
    <property type="match status" value="1"/>
</dbReference>
<dbReference type="GO" id="GO:0006281">
    <property type="term" value="P:DNA repair"/>
    <property type="evidence" value="ECO:0007669"/>
    <property type="project" value="UniProtKB-KW"/>
</dbReference>
<dbReference type="STRING" id="38772.ENSGAGP00000022297"/>
<dbReference type="PANTHER" id="PTHR46677">
    <property type="entry name" value="SMC5-SMC6 COMPLEX LOCALIZATION FACTOR PROTEIN 1"/>
    <property type="match status" value="1"/>
</dbReference>
<dbReference type="PANTHER" id="PTHR46677:SF1">
    <property type="entry name" value="SMC5-SMC6 COMPLEX LOCALIZATION FACTOR PROTEIN 1"/>
    <property type="match status" value="1"/>
</dbReference>
<keyword evidence="6" id="KW-0234">DNA repair</keyword>
<dbReference type="GO" id="GO:1990166">
    <property type="term" value="P:protein localization to site of double-strand break"/>
    <property type="evidence" value="ECO:0007669"/>
    <property type="project" value="TreeGrafter"/>
</dbReference>
<dbReference type="PROSITE" id="PS50297">
    <property type="entry name" value="ANK_REP_REGION"/>
    <property type="match status" value="2"/>
</dbReference>
<protein>
    <recommendedName>
        <fullName evidence="11">BRCT domain-containing protein</fullName>
    </recommendedName>
</protein>
<evidence type="ECO:0000256" key="3">
    <source>
        <dbReference type="ARBA" id="ARBA00022490"/>
    </source>
</evidence>
<keyword evidence="5" id="KW-0227">DNA damage</keyword>
<proteinExistence type="predicted"/>
<dbReference type="Ensembl" id="ENSGAGT00000025412.1">
    <property type="protein sequence ID" value="ENSGAGP00000022297.1"/>
    <property type="gene ID" value="ENSGAGG00000016303.1"/>
</dbReference>
<dbReference type="InterPro" id="IPR057595">
    <property type="entry name" value="TopB1_SLF1_BRCT"/>
</dbReference>
<dbReference type="SUPFAM" id="SSF48403">
    <property type="entry name" value="Ankyrin repeat"/>
    <property type="match status" value="1"/>
</dbReference>
<dbReference type="GO" id="GO:0005634">
    <property type="term" value="C:nucleus"/>
    <property type="evidence" value="ECO:0007669"/>
    <property type="project" value="UniProtKB-SubCell"/>
</dbReference>
<dbReference type="Pfam" id="PF12796">
    <property type="entry name" value="Ank_2"/>
    <property type="match status" value="1"/>
</dbReference>
<evidence type="ECO:0000256" key="9">
    <source>
        <dbReference type="PROSITE-ProRule" id="PRU00023"/>
    </source>
</evidence>
<evidence type="ECO:0000313" key="13">
    <source>
        <dbReference type="Proteomes" id="UP000291020"/>
    </source>
</evidence>
<evidence type="ECO:0000256" key="2">
    <source>
        <dbReference type="ARBA" id="ARBA00004300"/>
    </source>
</evidence>
<evidence type="ECO:0000256" key="4">
    <source>
        <dbReference type="ARBA" id="ARBA00022737"/>
    </source>
</evidence>
<dbReference type="InterPro" id="IPR001357">
    <property type="entry name" value="BRCT_dom"/>
</dbReference>
<organism evidence="12 13">
    <name type="scientific">Gopherus agassizii</name>
    <name type="common">Agassiz's desert tortoise</name>
    <dbReference type="NCBI Taxonomy" id="38772"/>
    <lineage>
        <taxon>Eukaryota</taxon>
        <taxon>Metazoa</taxon>
        <taxon>Chordata</taxon>
        <taxon>Craniata</taxon>
        <taxon>Vertebrata</taxon>
        <taxon>Euteleostomi</taxon>
        <taxon>Archelosauria</taxon>
        <taxon>Testudinata</taxon>
        <taxon>Testudines</taxon>
        <taxon>Cryptodira</taxon>
        <taxon>Durocryptodira</taxon>
        <taxon>Testudinoidea</taxon>
        <taxon>Testudinidae</taxon>
        <taxon>Gopherus</taxon>
    </lineage>
</organism>
<dbReference type="GO" id="GO:0035861">
    <property type="term" value="C:site of double-strand break"/>
    <property type="evidence" value="ECO:0007669"/>
    <property type="project" value="TreeGrafter"/>
</dbReference>
<dbReference type="GO" id="GO:0005813">
    <property type="term" value="C:centrosome"/>
    <property type="evidence" value="ECO:0007669"/>
    <property type="project" value="UniProtKB-SubCell"/>
</dbReference>
<feature type="repeat" description="ANK" evidence="9">
    <location>
        <begin position="792"/>
        <end position="825"/>
    </location>
</feature>
<feature type="repeat" description="ANK" evidence="9">
    <location>
        <begin position="826"/>
        <end position="858"/>
    </location>
</feature>
<evidence type="ECO:0000256" key="5">
    <source>
        <dbReference type="ARBA" id="ARBA00022763"/>
    </source>
</evidence>
<evidence type="ECO:0000256" key="8">
    <source>
        <dbReference type="ARBA" id="ARBA00023242"/>
    </source>
</evidence>
<dbReference type="PROSITE" id="PS50088">
    <property type="entry name" value="ANK_REPEAT"/>
    <property type="match status" value="3"/>
</dbReference>
<dbReference type="InterPro" id="IPR002110">
    <property type="entry name" value="Ankyrin_rpt"/>
</dbReference>
<dbReference type="AlphaFoldDB" id="A0A452I429"/>
<evidence type="ECO:0000256" key="10">
    <source>
        <dbReference type="SAM" id="MobiDB-lite"/>
    </source>
</evidence>
<reference evidence="12" key="2">
    <citation type="submission" date="2025-08" db="UniProtKB">
        <authorList>
            <consortium name="Ensembl"/>
        </authorList>
    </citation>
    <scope>IDENTIFICATION</scope>
</reference>
<evidence type="ECO:0000259" key="11">
    <source>
        <dbReference type="SMART" id="SM00292"/>
    </source>
</evidence>
<dbReference type="Pfam" id="PF16770">
    <property type="entry name" value="RTT107_BRCT_5"/>
    <property type="match status" value="1"/>
</dbReference>
<dbReference type="SMART" id="SM00248">
    <property type="entry name" value="ANK"/>
    <property type="match status" value="3"/>
</dbReference>
<reference evidence="12" key="3">
    <citation type="submission" date="2025-09" db="UniProtKB">
        <authorList>
            <consortium name="Ensembl"/>
        </authorList>
    </citation>
    <scope>IDENTIFICATION</scope>
</reference>
<dbReference type="Proteomes" id="UP000291020">
    <property type="component" value="Unassembled WGS sequence"/>
</dbReference>
<name>A0A452I429_9SAUR</name>
<keyword evidence="7" id="KW-0206">Cytoskeleton</keyword>
<dbReference type="InterPro" id="IPR036770">
    <property type="entry name" value="Ankyrin_rpt-contain_sf"/>
</dbReference>
<dbReference type="SMART" id="SM00292">
    <property type="entry name" value="BRCT"/>
    <property type="match status" value="1"/>
</dbReference>
<feature type="region of interest" description="Disordered" evidence="10">
    <location>
        <begin position="1"/>
        <end position="56"/>
    </location>
</feature>
<feature type="repeat" description="ANK" evidence="9">
    <location>
        <begin position="860"/>
        <end position="892"/>
    </location>
</feature>
<keyword evidence="13" id="KW-1185">Reference proteome</keyword>
<evidence type="ECO:0000313" key="12">
    <source>
        <dbReference type="Ensembl" id="ENSGAGP00000022297.1"/>
    </source>
</evidence>
<dbReference type="Gene3D" id="3.40.50.10190">
    <property type="entry name" value="BRCT domain"/>
    <property type="match status" value="2"/>
</dbReference>
<reference evidence="13" key="1">
    <citation type="journal article" date="2017" name="PLoS ONE">
        <title>The Agassiz's desert tortoise genome provides a resource for the conservation of a threatened species.</title>
        <authorList>
            <person name="Tollis M."/>
            <person name="DeNardo D.F."/>
            <person name="Cornelius J.A."/>
            <person name="Dolby G.A."/>
            <person name="Edwards T."/>
            <person name="Henen B.T."/>
            <person name="Karl A.E."/>
            <person name="Murphy R.W."/>
            <person name="Kusumi K."/>
        </authorList>
    </citation>
    <scope>NUCLEOTIDE SEQUENCE [LARGE SCALE GENOMIC DNA]</scope>
</reference>
<evidence type="ECO:0000256" key="1">
    <source>
        <dbReference type="ARBA" id="ARBA00004123"/>
    </source>
</evidence>
<keyword evidence="8" id="KW-0539">Nucleus</keyword>
<comment type="subcellular location">
    <subcellularLocation>
        <location evidence="2">Cytoplasm</location>
        <location evidence="2">Cytoskeleton</location>
        <location evidence="2">Microtubule organizing center</location>
        <location evidence="2">Centrosome</location>
    </subcellularLocation>
    <subcellularLocation>
        <location evidence="1">Nucleus</location>
    </subcellularLocation>
</comment>
<keyword evidence="9" id="KW-0040">ANK repeat</keyword>
<keyword evidence="4" id="KW-0677">Repeat</keyword>
<dbReference type="InterPro" id="IPR042479">
    <property type="entry name" value="Slf1"/>
</dbReference>
<sequence length="1049" mass="118629">MARTLPTVSPPRQAHLPAGPRSAPCSQPRRPGSVSDNVPERLGPTSGGGAGAGRCRREGGCRGWYRRAQAASYSGSGSCGIGSSTAAAVLGALPPPQSSAWATSASGHQGGCLRATVPRQGKMACAVQKRRIQLTGFKKQEKEAIAELLLTLDCVFIDTEQYRNCTHLIAKQLSKSEKFLAACAAGKWILTKDYIINSAESGRWLDETTYEWGYKIEKDSHYSPQMQSAPKRWREELTCSGALGAFHRWKVILLVKEGDKRRDSITRVLEAGKAIIYPPQKEVRAVTHVFTDNKSVTIEREKCLFEAPYYPVQYIGDYLFENEIQNITEDNEMNHLLAEQEARDTSDMQLVAMKNALIKHMYFTQTVKQKPTQIDQLSGCGTEVKNIDLCRGILCILEGLVEGHFFTDVITELAATQKYFIPPVQLLHSLLEHMLQGNTDTVFSAKFFHILYILLQLDPPWKSPSMLRYYLEFLQCPICMKGTWSLLEMLVRSCLYCKSFCHAVSVSEKKNEQRVVHKTLLKFFFNLVKAEVQALTRRLCEGANSQLLQVMPQTVLLKTFWLGSETSLLFTKYINILVDWVIHSYREKFKTNDAFKDEVAILLIGILGTVVEYWILSGFMMDRNVLHQVADDLANYIAISCDDFSTQELKMFICSIPSLWLQMFVAEAVFKNLCLRRNITISAEPLSLHKIVYSCLPALGEVGMHETGKVQKVKKKKIGQWPCPESQRALLMLNGDKQNQTKRLPDLPELTFNKFPPLSKKLRTKAEVEMSNTKENRHPLDEEMHFYKTNIKGETALHIACIRNKVERLIQLLPFPGTDINVKDYAGWTPLHEACNHGNTVCVREILQRCPEVDLLSQVDGVTPLHDALSNGHVEIGKLLLQRGGPLLLRQRDFYGKLPLDYVESLPVKQELLDIVHPKETVKDFCERVEKDFHNQQRELWLILFNKMLLNFCSVYNLSSPSPLSFKAHLNSLPLVAINGCKLKSRSLTDWLVDLYVGEVQTFQKLPEFIQEISGNLKKSFGEEIYPLLATLETIAMATQVATFHLSNN</sequence>
<accession>A0A452I429</accession>
<feature type="domain" description="BRCT" evidence="11">
    <location>
        <begin position="125"/>
        <end position="202"/>
    </location>
</feature>
<dbReference type="InterPro" id="IPR036420">
    <property type="entry name" value="BRCT_dom_sf"/>
</dbReference>
<evidence type="ECO:0000256" key="6">
    <source>
        <dbReference type="ARBA" id="ARBA00023204"/>
    </source>
</evidence>